<proteinExistence type="predicted"/>
<dbReference type="InterPro" id="IPR046960">
    <property type="entry name" value="PPR_At4g14850-like_plant"/>
</dbReference>
<dbReference type="PROSITE" id="PS51375">
    <property type="entry name" value="PPR"/>
    <property type="match status" value="2"/>
</dbReference>
<dbReference type="InterPro" id="IPR011990">
    <property type="entry name" value="TPR-like_helical_dom_sf"/>
</dbReference>
<dbReference type="Gene3D" id="1.25.40.10">
    <property type="entry name" value="Tetratricopeptide repeat domain"/>
    <property type="match status" value="1"/>
</dbReference>
<dbReference type="PANTHER" id="PTHR47926:SF527">
    <property type="entry name" value="PENTATRICOPEPTIDE REPEAT-CONTAINING PROTEIN"/>
    <property type="match status" value="1"/>
</dbReference>
<accession>A0ABR2DMF5</accession>
<keyword evidence="3" id="KW-1133">Transmembrane helix</keyword>
<dbReference type="Pfam" id="PF13812">
    <property type="entry name" value="PPR_3"/>
    <property type="match status" value="1"/>
</dbReference>
<reference evidence="4 5" key="1">
    <citation type="journal article" date="2024" name="G3 (Bethesda)">
        <title>Genome assembly of Hibiscus sabdariffa L. provides insights into metabolisms of medicinal natural products.</title>
        <authorList>
            <person name="Kim T."/>
        </authorList>
    </citation>
    <scope>NUCLEOTIDE SEQUENCE [LARGE SCALE GENOMIC DNA]</scope>
    <source>
        <strain evidence="4">TK-2024</strain>
        <tissue evidence="4">Old leaves</tissue>
    </source>
</reference>
<dbReference type="NCBIfam" id="TIGR00756">
    <property type="entry name" value="PPR"/>
    <property type="match status" value="2"/>
</dbReference>
<comment type="caution">
    <text evidence="4">The sequence shown here is derived from an EMBL/GenBank/DDBJ whole genome shotgun (WGS) entry which is preliminary data.</text>
</comment>
<keyword evidence="1" id="KW-0677">Repeat</keyword>
<feature type="transmembrane region" description="Helical" evidence="3">
    <location>
        <begin position="30"/>
        <end position="53"/>
    </location>
</feature>
<gene>
    <name evidence="4" type="ORF">V6N12_015166</name>
</gene>
<evidence type="ECO:0000256" key="1">
    <source>
        <dbReference type="ARBA" id="ARBA00022737"/>
    </source>
</evidence>
<evidence type="ECO:0000256" key="3">
    <source>
        <dbReference type="SAM" id="Phobius"/>
    </source>
</evidence>
<feature type="repeat" description="PPR" evidence="2">
    <location>
        <begin position="29"/>
        <end position="63"/>
    </location>
</feature>
<dbReference type="EMBL" id="JBBPBM010000024">
    <property type="protein sequence ID" value="KAK8542573.1"/>
    <property type="molecule type" value="Genomic_DNA"/>
</dbReference>
<dbReference type="InterPro" id="IPR002885">
    <property type="entry name" value="PPR_rpt"/>
</dbReference>
<dbReference type="Proteomes" id="UP001472677">
    <property type="component" value="Unassembled WGS sequence"/>
</dbReference>
<evidence type="ECO:0000313" key="5">
    <source>
        <dbReference type="Proteomes" id="UP001472677"/>
    </source>
</evidence>
<sequence>MKPNYAHHGEAEGALQIFERMLKEGMKPNYVTFVGLLSACVHAGFVELGLHYFETMPTFGVEPGIEHYACVVSLLGHVGKLDEAKALIESLPIKPAAVLWRSLLSSCRIAGNVELGKYAAEMAISIDPMDSELMCGDKAGKTSQSFTLCYQGYFAFPASQLKPYLDAVGVA</sequence>
<keyword evidence="3" id="KW-0812">Transmembrane</keyword>
<evidence type="ECO:0000313" key="4">
    <source>
        <dbReference type="EMBL" id="KAK8542573.1"/>
    </source>
</evidence>
<dbReference type="PANTHER" id="PTHR47926">
    <property type="entry name" value="PENTATRICOPEPTIDE REPEAT-CONTAINING PROTEIN"/>
    <property type="match status" value="1"/>
</dbReference>
<keyword evidence="5" id="KW-1185">Reference proteome</keyword>
<name>A0ABR2DMF5_9ROSI</name>
<organism evidence="4 5">
    <name type="scientific">Hibiscus sabdariffa</name>
    <name type="common">roselle</name>
    <dbReference type="NCBI Taxonomy" id="183260"/>
    <lineage>
        <taxon>Eukaryota</taxon>
        <taxon>Viridiplantae</taxon>
        <taxon>Streptophyta</taxon>
        <taxon>Embryophyta</taxon>
        <taxon>Tracheophyta</taxon>
        <taxon>Spermatophyta</taxon>
        <taxon>Magnoliopsida</taxon>
        <taxon>eudicotyledons</taxon>
        <taxon>Gunneridae</taxon>
        <taxon>Pentapetalae</taxon>
        <taxon>rosids</taxon>
        <taxon>malvids</taxon>
        <taxon>Malvales</taxon>
        <taxon>Malvaceae</taxon>
        <taxon>Malvoideae</taxon>
        <taxon>Hibiscus</taxon>
    </lineage>
</organism>
<keyword evidence="3" id="KW-0472">Membrane</keyword>
<protein>
    <recommendedName>
        <fullName evidence="6">Pentatricopeptide repeat-containing protein</fullName>
    </recommendedName>
</protein>
<feature type="repeat" description="PPR" evidence="2">
    <location>
        <begin position="1"/>
        <end position="28"/>
    </location>
</feature>
<evidence type="ECO:0000256" key="2">
    <source>
        <dbReference type="PROSITE-ProRule" id="PRU00708"/>
    </source>
</evidence>
<evidence type="ECO:0008006" key="6">
    <source>
        <dbReference type="Google" id="ProtNLM"/>
    </source>
</evidence>